<dbReference type="InterPro" id="IPR011992">
    <property type="entry name" value="EF-hand-dom_pair"/>
</dbReference>
<feature type="compositionally biased region" description="Low complexity" evidence="11">
    <location>
        <begin position="434"/>
        <end position="445"/>
    </location>
</feature>
<feature type="compositionally biased region" description="Pro residues" evidence="11">
    <location>
        <begin position="380"/>
        <end position="403"/>
    </location>
</feature>
<feature type="region of interest" description="Disordered" evidence="11">
    <location>
        <begin position="1"/>
        <end position="20"/>
    </location>
</feature>
<dbReference type="PROSITE" id="PS00018">
    <property type="entry name" value="EF_HAND_1"/>
    <property type="match status" value="1"/>
</dbReference>
<feature type="region of interest" description="Disordered" evidence="11">
    <location>
        <begin position="369"/>
        <end position="466"/>
    </location>
</feature>
<dbReference type="InterPro" id="IPR002048">
    <property type="entry name" value="EF_hand_dom"/>
</dbReference>
<dbReference type="InterPro" id="IPR040140">
    <property type="entry name" value="Nkd-like"/>
</dbReference>
<dbReference type="PANTHER" id="PTHR22611:SF2">
    <property type="entry name" value="PROTEIN NAKED CUTICLE HOMOLOG 1"/>
    <property type="match status" value="1"/>
</dbReference>
<accession>A0A8C5FD19</accession>
<protein>
    <recommendedName>
        <fullName evidence="10">Protein naked cuticle homolog</fullName>
    </recommendedName>
</protein>
<evidence type="ECO:0000256" key="1">
    <source>
        <dbReference type="ARBA" id="ARBA00007081"/>
    </source>
</evidence>
<evidence type="ECO:0000256" key="4">
    <source>
        <dbReference type="ARBA" id="ARBA00022687"/>
    </source>
</evidence>
<evidence type="ECO:0000313" key="14">
    <source>
        <dbReference type="Proteomes" id="UP000694546"/>
    </source>
</evidence>
<evidence type="ECO:0000256" key="7">
    <source>
        <dbReference type="ARBA" id="ARBA00022837"/>
    </source>
</evidence>
<dbReference type="Gene3D" id="1.10.238.10">
    <property type="entry name" value="EF-hand"/>
    <property type="match status" value="1"/>
</dbReference>
<keyword evidence="5" id="KW-0519">Myristate</keyword>
<evidence type="ECO:0000256" key="9">
    <source>
        <dbReference type="ARBA" id="ARBA00023288"/>
    </source>
</evidence>
<keyword evidence="9" id="KW-0449">Lipoprotein</keyword>
<feature type="region of interest" description="Disordered" evidence="11">
    <location>
        <begin position="271"/>
        <end position="300"/>
    </location>
</feature>
<dbReference type="GO" id="GO:0005509">
    <property type="term" value="F:calcium ion binding"/>
    <property type="evidence" value="ECO:0007669"/>
    <property type="project" value="InterPro"/>
</dbReference>
<sequence>MGKLHSKHAAVCKPRESPEGDSFVVNACLARKGIDDWLVKQQYYCTGSSRLEHDCHHKKTCGSTPRDSMDESCAEGISDEHYRLEVALPPEKPDSCCVEKIQEKDSRPPAGPHKQLQFEELECAVSVEEDSRQEWTFTLYDFDNNGKVTREDITSLLHTIYEVVDSSVNHSPSSSKTLRVKLSVAPDPSQRWRSCGQAGTVKEMSHTRPKSDKCIEDPKSEDKKSRALIRRAVTGGGCCARPSLPGALIVRLSEHTAGQRCRLTRTAAPLNAHRRKHSDHHAQPAAPAAQPGRAPCRPHSVDENLERRNHYLDLAGIENYTSRFGTEPMAELRAHCEAGQNQHLGPGSHNTSSVPGHAAPQCRLSVRSRLDPPVSDDRPPAPSPPNPSPPRRGPPTRPAPAPTSPRTATPTPPTTGARRPPPSPPSQRAPAPPGSGARTRGSTAAPAPPRPRAARPPPSPALGGGP</sequence>
<comment type="function">
    <text evidence="10">Cell autonomous antagonist of the canonical Wnt signaling pathway.</text>
</comment>
<evidence type="ECO:0000256" key="5">
    <source>
        <dbReference type="ARBA" id="ARBA00022707"/>
    </source>
</evidence>
<feature type="compositionally biased region" description="Basic and acidic residues" evidence="11">
    <location>
        <begin position="203"/>
        <end position="222"/>
    </location>
</feature>
<keyword evidence="6 10" id="KW-0479">Metal-binding</keyword>
<keyword evidence="2 10" id="KW-1003">Cell membrane</keyword>
<proteinExistence type="inferred from homology"/>
<comment type="subcellular location">
    <subcellularLocation>
        <location evidence="10">Cell membrane</location>
    </subcellularLocation>
    <subcellularLocation>
        <location evidence="10">Cytoplasm</location>
    </subcellularLocation>
</comment>
<keyword evidence="7 10" id="KW-0106">Calcium</keyword>
<keyword evidence="14" id="KW-1185">Reference proteome</keyword>
<evidence type="ECO:0000256" key="11">
    <source>
        <dbReference type="SAM" id="MobiDB-lite"/>
    </source>
</evidence>
<dbReference type="GO" id="GO:0005886">
    <property type="term" value="C:plasma membrane"/>
    <property type="evidence" value="ECO:0007669"/>
    <property type="project" value="UniProtKB-SubCell"/>
</dbReference>
<dbReference type="Ensembl" id="ENSGMOT00000047617.1">
    <property type="protein sequence ID" value="ENSGMOP00000027703.1"/>
    <property type="gene ID" value="ENSGMOG00000024303.1"/>
</dbReference>
<evidence type="ECO:0000256" key="2">
    <source>
        <dbReference type="ARBA" id="ARBA00022475"/>
    </source>
</evidence>
<dbReference type="FunFam" id="1.10.238.10:FF:000166">
    <property type="entry name" value="Naked cuticle homolog 1 (Drosophila)"/>
    <property type="match status" value="1"/>
</dbReference>
<comment type="similarity">
    <text evidence="1 10">Belongs to the NKD family.</text>
</comment>
<dbReference type="PANTHER" id="PTHR22611">
    <property type="entry name" value="PROTEIN NAKED CUTICLE"/>
    <property type="match status" value="1"/>
</dbReference>
<feature type="compositionally biased region" description="Pro residues" evidence="11">
    <location>
        <begin position="419"/>
        <end position="433"/>
    </location>
</feature>
<evidence type="ECO:0000256" key="8">
    <source>
        <dbReference type="ARBA" id="ARBA00023136"/>
    </source>
</evidence>
<dbReference type="SUPFAM" id="SSF47473">
    <property type="entry name" value="EF-hand"/>
    <property type="match status" value="1"/>
</dbReference>
<feature type="region of interest" description="Disordered" evidence="11">
    <location>
        <begin position="189"/>
        <end position="222"/>
    </location>
</feature>
<feature type="compositionally biased region" description="Low complexity" evidence="11">
    <location>
        <begin position="404"/>
        <end position="418"/>
    </location>
</feature>
<feature type="region of interest" description="Disordered" evidence="11">
    <location>
        <begin position="340"/>
        <end position="359"/>
    </location>
</feature>
<feature type="compositionally biased region" description="Basic residues" evidence="11">
    <location>
        <begin position="1"/>
        <end position="10"/>
    </location>
</feature>
<dbReference type="GO" id="GO:0090090">
    <property type="term" value="P:negative regulation of canonical Wnt signaling pathway"/>
    <property type="evidence" value="ECO:0007669"/>
    <property type="project" value="UniProtKB-ARBA"/>
</dbReference>
<dbReference type="PROSITE" id="PS50222">
    <property type="entry name" value="EF_HAND_2"/>
    <property type="match status" value="1"/>
</dbReference>
<organism evidence="13 14">
    <name type="scientific">Gadus morhua</name>
    <name type="common">Atlantic cod</name>
    <dbReference type="NCBI Taxonomy" id="8049"/>
    <lineage>
        <taxon>Eukaryota</taxon>
        <taxon>Metazoa</taxon>
        <taxon>Chordata</taxon>
        <taxon>Craniata</taxon>
        <taxon>Vertebrata</taxon>
        <taxon>Euteleostomi</taxon>
        <taxon>Actinopterygii</taxon>
        <taxon>Neopterygii</taxon>
        <taxon>Teleostei</taxon>
        <taxon>Neoteleostei</taxon>
        <taxon>Acanthomorphata</taxon>
        <taxon>Zeiogadaria</taxon>
        <taxon>Gadariae</taxon>
        <taxon>Gadiformes</taxon>
        <taxon>Gadoidei</taxon>
        <taxon>Gadidae</taxon>
        <taxon>Gadus</taxon>
    </lineage>
</organism>
<evidence type="ECO:0000313" key="13">
    <source>
        <dbReference type="Ensembl" id="ENSGMOP00000027703.1"/>
    </source>
</evidence>
<reference evidence="13" key="2">
    <citation type="submission" date="2025-09" db="UniProtKB">
        <authorList>
            <consortium name="Ensembl"/>
        </authorList>
    </citation>
    <scope>IDENTIFICATION</scope>
</reference>
<dbReference type="GeneTree" id="ENSGT00440000033589"/>
<gene>
    <name evidence="13" type="primary">NKD1</name>
    <name evidence="13" type="synonym">nkd1</name>
</gene>
<evidence type="ECO:0000256" key="3">
    <source>
        <dbReference type="ARBA" id="ARBA00022490"/>
    </source>
</evidence>
<dbReference type="InterPro" id="IPR018247">
    <property type="entry name" value="EF_Hand_1_Ca_BS"/>
</dbReference>
<evidence type="ECO:0000256" key="10">
    <source>
        <dbReference type="RuleBase" id="RU367060"/>
    </source>
</evidence>
<dbReference type="GO" id="GO:0016055">
    <property type="term" value="P:Wnt signaling pathway"/>
    <property type="evidence" value="ECO:0007669"/>
    <property type="project" value="UniProtKB-UniRule"/>
</dbReference>
<keyword evidence="8" id="KW-0472">Membrane</keyword>
<feature type="compositionally biased region" description="Pro residues" evidence="11">
    <location>
        <begin position="446"/>
        <end position="460"/>
    </location>
</feature>
<feature type="compositionally biased region" description="Low complexity" evidence="11">
    <location>
        <begin position="283"/>
        <end position="298"/>
    </location>
</feature>
<keyword evidence="4 10" id="KW-0879">Wnt signaling pathway</keyword>
<name>A0A8C5FD19_GADMO</name>
<feature type="compositionally biased region" description="Polar residues" evidence="11">
    <location>
        <begin position="340"/>
        <end position="354"/>
    </location>
</feature>
<dbReference type="GO" id="GO:0005737">
    <property type="term" value="C:cytoplasm"/>
    <property type="evidence" value="ECO:0007669"/>
    <property type="project" value="UniProtKB-SubCell"/>
</dbReference>
<keyword evidence="3" id="KW-0963">Cytoplasm</keyword>
<evidence type="ECO:0000256" key="6">
    <source>
        <dbReference type="ARBA" id="ARBA00022723"/>
    </source>
</evidence>
<reference evidence="13" key="1">
    <citation type="submission" date="2025-08" db="UniProtKB">
        <authorList>
            <consortium name="Ensembl"/>
        </authorList>
    </citation>
    <scope>IDENTIFICATION</scope>
</reference>
<dbReference type="Proteomes" id="UP000694546">
    <property type="component" value="Chromosome 14"/>
</dbReference>
<evidence type="ECO:0000259" key="12">
    <source>
        <dbReference type="PROSITE" id="PS50222"/>
    </source>
</evidence>
<dbReference type="AlphaFoldDB" id="A0A8C5FD19"/>
<feature type="domain" description="EF-hand" evidence="12">
    <location>
        <begin position="128"/>
        <end position="163"/>
    </location>
</feature>